<dbReference type="AlphaFoldDB" id="A0A9D4V7Q2"/>
<dbReference type="EMBL" id="JABFUD020000004">
    <property type="protein sequence ID" value="KAI5080975.1"/>
    <property type="molecule type" value="Genomic_DNA"/>
</dbReference>
<protein>
    <recommendedName>
        <fullName evidence="3">NB-ARC domain-containing protein</fullName>
    </recommendedName>
</protein>
<name>A0A9D4V7Q2_ADICA</name>
<dbReference type="Proteomes" id="UP000886520">
    <property type="component" value="Chromosome 4"/>
</dbReference>
<accession>A0A9D4V7Q2</accession>
<evidence type="ECO:0000313" key="2">
    <source>
        <dbReference type="Proteomes" id="UP000886520"/>
    </source>
</evidence>
<evidence type="ECO:0000313" key="1">
    <source>
        <dbReference type="EMBL" id="KAI5080975.1"/>
    </source>
</evidence>
<evidence type="ECO:0008006" key="3">
    <source>
        <dbReference type="Google" id="ProtNLM"/>
    </source>
</evidence>
<keyword evidence="2" id="KW-1185">Reference proteome</keyword>
<organism evidence="1 2">
    <name type="scientific">Adiantum capillus-veneris</name>
    <name type="common">Maidenhair fern</name>
    <dbReference type="NCBI Taxonomy" id="13818"/>
    <lineage>
        <taxon>Eukaryota</taxon>
        <taxon>Viridiplantae</taxon>
        <taxon>Streptophyta</taxon>
        <taxon>Embryophyta</taxon>
        <taxon>Tracheophyta</taxon>
        <taxon>Polypodiopsida</taxon>
        <taxon>Polypodiidae</taxon>
        <taxon>Polypodiales</taxon>
        <taxon>Pteridineae</taxon>
        <taxon>Pteridaceae</taxon>
        <taxon>Vittarioideae</taxon>
        <taxon>Adiantum</taxon>
    </lineage>
</organism>
<gene>
    <name evidence="1" type="ORF">GOP47_0004158</name>
</gene>
<comment type="caution">
    <text evidence="1">The sequence shown here is derived from an EMBL/GenBank/DDBJ whole genome shotgun (WGS) entry which is preliminary data.</text>
</comment>
<proteinExistence type="predicted"/>
<sequence length="72" mass="7956">MPPMPLSIPTLMVVRGIGGIGKPTLAVSICKDAKVQDDMCNYLWLLSPLVMQGFSNIKSRVSRRILHPLRHG</sequence>
<reference evidence="1" key="1">
    <citation type="submission" date="2021-01" db="EMBL/GenBank/DDBJ databases">
        <title>Adiantum capillus-veneris genome.</title>
        <authorList>
            <person name="Fang Y."/>
            <person name="Liao Q."/>
        </authorList>
    </citation>
    <scope>NUCLEOTIDE SEQUENCE</scope>
    <source>
        <strain evidence="1">H3</strain>
        <tissue evidence="1">Leaf</tissue>
    </source>
</reference>